<dbReference type="OrthoDB" id="9813892at2"/>
<protein>
    <recommendedName>
        <fullName evidence="3">Photosynthesis system II assembly factor Ycf48/Hcf136-like domain-containing protein</fullName>
    </recommendedName>
</protein>
<evidence type="ECO:0000256" key="1">
    <source>
        <dbReference type="ARBA" id="ARBA00022531"/>
    </source>
</evidence>
<dbReference type="PANTHER" id="PTHR47199">
    <property type="entry name" value="PHOTOSYSTEM II STABILITY/ASSEMBLY FACTOR HCF136, CHLOROPLASTIC"/>
    <property type="match status" value="1"/>
</dbReference>
<dbReference type="GO" id="GO:0015979">
    <property type="term" value="P:photosynthesis"/>
    <property type="evidence" value="ECO:0007669"/>
    <property type="project" value="UniProtKB-KW"/>
</dbReference>
<dbReference type="InterPro" id="IPR028203">
    <property type="entry name" value="PSII_CF48-like_dom"/>
</dbReference>
<dbReference type="InterPro" id="IPR036278">
    <property type="entry name" value="Sialidase_sf"/>
</dbReference>
<name>A0A1H7M9V1_9GAMM</name>
<gene>
    <name evidence="4" type="ORF">SAMN05216262_105141</name>
</gene>
<dbReference type="GO" id="GO:0009523">
    <property type="term" value="C:photosystem II"/>
    <property type="evidence" value="ECO:0007669"/>
    <property type="project" value="UniProtKB-KW"/>
</dbReference>
<organism evidence="4 5">
    <name type="scientific">Colwellia chukchiensis</name>
    <dbReference type="NCBI Taxonomy" id="641665"/>
    <lineage>
        <taxon>Bacteria</taxon>
        <taxon>Pseudomonadati</taxon>
        <taxon>Pseudomonadota</taxon>
        <taxon>Gammaproteobacteria</taxon>
        <taxon>Alteromonadales</taxon>
        <taxon>Colwelliaceae</taxon>
        <taxon>Colwellia</taxon>
    </lineage>
</organism>
<dbReference type="Gene3D" id="2.130.10.10">
    <property type="entry name" value="YVTN repeat-like/Quinoprotein amine dehydrogenase"/>
    <property type="match status" value="2"/>
</dbReference>
<dbReference type="EMBL" id="FOBI01000005">
    <property type="protein sequence ID" value="SEL07515.1"/>
    <property type="molecule type" value="Genomic_DNA"/>
</dbReference>
<evidence type="ECO:0000256" key="2">
    <source>
        <dbReference type="ARBA" id="ARBA00023276"/>
    </source>
</evidence>
<proteinExistence type="predicted"/>
<dbReference type="STRING" id="641665.GCA_002104455_03033"/>
<reference evidence="5" key="1">
    <citation type="submission" date="2016-10" db="EMBL/GenBank/DDBJ databases">
        <authorList>
            <person name="Varghese N."/>
            <person name="Submissions S."/>
        </authorList>
    </citation>
    <scope>NUCLEOTIDE SEQUENCE [LARGE SCALE GENOMIC DNA]</scope>
    <source>
        <strain evidence="5">CGMCC 1.9127</strain>
    </source>
</reference>
<dbReference type="Pfam" id="PF14870">
    <property type="entry name" value="PSII_BNR"/>
    <property type="match status" value="1"/>
</dbReference>
<keyword evidence="5" id="KW-1185">Reference proteome</keyword>
<evidence type="ECO:0000313" key="4">
    <source>
        <dbReference type="EMBL" id="SEL07515.1"/>
    </source>
</evidence>
<keyword evidence="1" id="KW-0602">Photosynthesis</keyword>
<feature type="domain" description="Photosynthesis system II assembly factor Ycf48/Hcf136-like" evidence="3">
    <location>
        <begin position="61"/>
        <end position="108"/>
    </location>
</feature>
<dbReference type="AlphaFoldDB" id="A0A1H7M9V1"/>
<evidence type="ECO:0000313" key="5">
    <source>
        <dbReference type="Proteomes" id="UP000199297"/>
    </source>
</evidence>
<evidence type="ECO:0000259" key="3">
    <source>
        <dbReference type="Pfam" id="PF14870"/>
    </source>
</evidence>
<dbReference type="Proteomes" id="UP000199297">
    <property type="component" value="Unassembled WGS sequence"/>
</dbReference>
<dbReference type="PANTHER" id="PTHR47199:SF2">
    <property type="entry name" value="PHOTOSYSTEM II STABILITY_ASSEMBLY FACTOR HCF136, CHLOROPLASTIC"/>
    <property type="match status" value="1"/>
</dbReference>
<accession>A0A1H7M9V1</accession>
<dbReference type="SUPFAM" id="SSF50939">
    <property type="entry name" value="Sialidases"/>
    <property type="match status" value="1"/>
</dbReference>
<dbReference type="InterPro" id="IPR015943">
    <property type="entry name" value="WD40/YVTN_repeat-like_dom_sf"/>
</dbReference>
<sequence>MRLFVILLSIFIIPILSAQTLDARHAPLASKSLLLDITLVSQDKLVVVGERGHILLSSDGVQWQQAQVPVQTTLTAVYFVDEMHGWAVGHDATILASKDGGLSWQIQQHLPHVQKPLLDVLFHDVDNGIAVGAYGLFYRTQDGGENWQIEYHNEFLYPEDQAYLAELKSQDEEAYLDEQGSILPHFNRVVADGRTLYLVGEIGLIAKSNDFGVSWQKFDEIYQGSFYDINRTQEGNLLVVGLRGHIFRSLRNGTPWQQSSSHVTALLSAIVLSDDQRIFILGNNGVVLESQDDGASFTKHIQKDGKALIAGVWYKNNIVAVSDVGIKTIKVTK</sequence>
<keyword evidence="2" id="KW-0604">Photosystem II</keyword>